<dbReference type="EMBL" id="BLXT01004974">
    <property type="protein sequence ID" value="GFO18737.1"/>
    <property type="molecule type" value="Genomic_DNA"/>
</dbReference>
<evidence type="ECO:0000313" key="2">
    <source>
        <dbReference type="EMBL" id="GFO18737.1"/>
    </source>
</evidence>
<dbReference type="PANTHER" id="PTHR13812:SF19">
    <property type="entry name" value="KETIMINE REDUCTASE MU-CRYSTALLIN"/>
    <property type="match status" value="1"/>
</dbReference>
<accession>A0AAV4BIE8</accession>
<comment type="similarity">
    <text evidence="1">Belongs to the ornithine cyclodeaminase/mu-crystallin family.</text>
</comment>
<name>A0AAV4BIE8_9GAST</name>
<comment type="caution">
    <text evidence="2">The sequence shown here is derived from an EMBL/GenBank/DDBJ whole genome shotgun (WGS) entry which is preliminary data.</text>
</comment>
<dbReference type="PANTHER" id="PTHR13812">
    <property type="entry name" value="KETIMINE REDUCTASE MU-CRYSTALLIN"/>
    <property type="match status" value="1"/>
</dbReference>
<dbReference type="InterPro" id="IPR003462">
    <property type="entry name" value="ODC_Mu_crystall"/>
</dbReference>
<keyword evidence="3" id="KW-1185">Reference proteome</keyword>
<dbReference type="Pfam" id="PF02423">
    <property type="entry name" value="OCD_Mu_crystall"/>
    <property type="match status" value="1"/>
</dbReference>
<gene>
    <name evidence="2" type="ORF">PoB_004524200</name>
</gene>
<dbReference type="InterPro" id="IPR036291">
    <property type="entry name" value="NAD(P)-bd_dom_sf"/>
</dbReference>
<dbReference type="Gene3D" id="3.40.50.720">
    <property type="entry name" value="NAD(P)-binding Rossmann-like Domain"/>
    <property type="match status" value="1"/>
</dbReference>
<dbReference type="GO" id="GO:0005737">
    <property type="term" value="C:cytoplasm"/>
    <property type="evidence" value="ECO:0007669"/>
    <property type="project" value="TreeGrafter"/>
</dbReference>
<organism evidence="2 3">
    <name type="scientific">Plakobranchus ocellatus</name>
    <dbReference type="NCBI Taxonomy" id="259542"/>
    <lineage>
        <taxon>Eukaryota</taxon>
        <taxon>Metazoa</taxon>
        <taxon>Spiralia</taxon>
        <taxon>Lophotrochozoa</taxon>
        <taxon>Mollusca</taxon>
        <taxon>Gastropoda</taxon>
        <taxon>Heterobranchia</taxon>
        <taxon>Euthyneura</taxon>
        <taxon>Panpulmonata</taxon>
        <taxon>Sacoglossa</taxon>
        <taxon>Placobranchoidea</taxon>
        <taxon>Plakobranchidae</taxon>
        <taxon>Plakobranchus</taxon>
    </lineage>
</organism>
<dbReference type="Proteomes" id="UP000735302">
    <property type="component" value="Unassembled WGS sequence"/>
</dbReference>
<evidence type="ECO:0000313" key="3">
    <source>
        <dbReference type="Proteomes" id="UP000735302"/>
    </source>
</evidence>
<dbReference type="FunFam" id="3.40.50.720:FF:000241">
    <property type="entry name" value="ketimine reductase mu-crystallin"/>
    <property type="match status" value="1"/>
</dbReference>
<sequence>MCKFHPRVEVKIWNHRPERAIEFAKSDHCCHNTEACANVEEAVKDADVIVTVTSSSTPILMAEWIKPGAHINAVGACRPDWAEIDANLMRSAVVYVDSLEAALKESGDIILSKADVFAEIGEVINGSKPGLKEKTTVFKSLGMAVEDAVAAKIVLDALGL</sequence>
<evidence type="ECO:0000256" key="1">
    <source>
        <dbReference type="ARBA" id="ARBA00008903"/>
    </source>
</evidence>
<reference evidence="2 3" key="1">
    <citation type="journal article" date="2021" name="Elife">
        <title>Chloroplast acquisition without the gene transfer in kleptoplastic sea slugs, Plakobranchus ocellatus.</title>
        <authorList>
            <person name="Maeda T."/>
            <person name="Takahashi S."/>
            <person name="Yoshida T."/>
            <person name="Shimamura S."/>
            <person name="Takaki Y."/>
            <person name="Nagai Y."/>
            <person name="Toyoda A."/>
            <person name="Suzuki Y."/>
            <person name="Arimoto A."/>
            <person name="Ishii H."/>
            <person name="Satoh N."/>
            <person name="Nishiyama T."/>
            <person name="Hasebe M."/>
            <person name="Maruyama T."/>
            <person name="Minagawa J."/>
            <person name="Obokata J."/>
            <person name="Shigenobu S."/>
        </authorList>
    </citation>
    <scope>NUCLEOTIDE SEQUENCE [LARGE SCALE GENOMIC DNA]</scope>
</reference>
<dbReference type="GO" id="GO:0042562">
    <property type="term" value="F:hormone binding"/>
    <property type="evidence" value="ECO:0007669"/>
    <property type="project" value="TreeGrafter"/>
</dbReference>
<dbReference type="SUPFAM" id="SSF51735">
    <property type="entry name" value="NAD(P)-binding Rossmann-fold domains"/>
    <property type="match status" value="1"/>
</dbReference>
<protein>
    <submittedName>
        <fullName evidence="2">Ketimine reductase mu-crystallin</fullName>
    </submittedName>
</protein>
<dbReference type="AlphaFoldDB" id="A0AAV4BIE8"/>
<proteinExistence type="inferred from homology"/>